<dbReference type="GO" id="GO:0046656">
    <property type="term" value="P:folic acid biosynthetic process"/>
    <property type="evidence" value="ECO:0007669"/>
    <property type="project" value="UniProtKB-KW"/>
</dbReference>
<evidence type="ECO:0000256" key="7">
    <source>
        <dbReference type="ARBA" id="ARBA00022962"/>
    </source>
</evidence>
<dbReference type="Pfam" id="PF00425">
    <property type="entry name" value="Chorismate_bind"/>
    <property type="match status" value="1"/>
</dbReference>
<dbReference type="Proteomes" id="UP001358614">
    <property type="component" value="Chromosome 1"/>
</dbReference>
<dbReference type="SUPFAM" id="SSF52317">
    <property type="entry name" value="Class I glutamine amidotransferase-like"/>
    <property type="match status" value="1"/>
</dbReference>
<dbReference type="KEGG" id="ker:91103331"/>
<dbReference type="PANTHER" id="PTHR11236">
    <property type="entry name" value="AMINOBENZOATE/ANTHRANILATE SYNTHASE"/>
    <property type="match status" value="1"/>
</dbReference>
<evidence type="ECO:0000256" key="1">
    <source>
        <dbReference type="ARBA" id="ARBA00001000"/>
    </source>
</evidence>
<dbReference type="PRINTS" id="PR00097">
    <property type="entry name" value="ANTSNTHASEII"/>
</dbReference>
<feature type="domain" description="Chorismate-utilising enzyme C-terminal" evidence="12">
    <location>
        <begin position="528"/>
        <end position="816"/>
    </location>
</feature>
<dbReference type="GO" id="GO:0005737">
    <property type="term" value="C:cytoplasm"/>
    <property type="evidence" value="ECO:0007669"/>
    <property type="project" value="TreeGrafter"/>
</dbReference>
<dbReference type="PRINTS" id="PR00096">
    <property type="entry name" value="GATASE"/>
</dbReference>
<dbReference type="Gene3D" id="3.40.50.880">
    <property type="match status" value="1"/>
</dbReference>
<evidence type="ECO:0000256" key="3">
    <source>
        <dbReference type="ARBA" id="ARBA00005970"/>
    </source>
</evidence>
<dbReference type="SUPFAM" id="SSF56322">
    <property type="entry name" value="ADC synthase"/>
    <property type="match status" value="1"/>
</dbReference>
<evidence type="ECO:0000256" key="2">
    <source>
        <dbReference type="ARBA" id="ARBA00005009"/>
    </source>
</evidence>
<evidence type="ECO:0000256" key="4">
    <source>
        <dbReference type="ARBA" id="ARBA00013139"/>
    </source>
</evidence>
<comment type="pathway">
    <text evidence="2">Cofactor biosynthesis; tetrahydrofolate biosynthesis; 4-aminobenzoate from chorismate: step 1/2.</text>
</comment>
<accession>A0AAX4KJA9</accession>
<evidence type="ECO:0000259" key="12">
    <source>
        <dbReference type="Pfam" id="PF00425"/>
    </source>
</evidence>
<dbReference type="PRINTS" id="PR00099">
    <property type="entry name" value="CPSGATASE"/>
</dbReference>
<dbReference type="GO" id="GO:0008153">
    <property type="term" value="P:4-aminobenzoate biosynthetic process"/>
    <property type="evidence" value="ECO:0007669"/>
    <property type="project" value="TreeGrafter"/>
</dbReference>
<dbReference type="InterPro" id="IPR006221">
    <property type="entry name" value="TrpG/PapA_dom"/>
</dbReference>
<dbReference type="NCBIfam" id="TIGR00566">
    <property type="entry name" value="trpG_papA"/>
    <property type="match status" value="1"/>
</dbReference>
<name>A0AAX4KJA9_9TREE</name>
<evidence type="ECO:0000313" key="13">
    <source>
        <dbReference type="EMBL" id="WWD06440.1"/>
    </source>
</evidence>
<evidence type="ECO:0000256" key="5">
    <source>
        <dbReference type="ARBA" id="ARBA00022679"/>
    </source>
</evidence>
<dbReference type="AlphaFoldDB" id="A0AAX4KJA9"/>
<dbReference type="Pfam" id="PF00117">
    <property type="entry name" value="GATase"/>
    <property type="match status" value="1"/>
</dbReference>
<dbReference type="PROSITE" id="PS51273">
    <property type="entry name" value="GATASE_TYPE_1"/>
    <property type="match status" value="1"/>
</dbReference>
<dbReference type="PANTHER" id="PTHR11236:SF18">
    <property type="entry name" value="AMINODEOXYCHORISMATE SYNTHASE"/>
    <property type="match status" value="1"/>
</dbReference>
<sequence>MQPPTLPRTLILDYYDSYTNNLLCLFTQLYSDAEVLNKVVVIKADKYTWSEFQERVLPNIDCVILSPGPGRPDNPSDIGFGLGLLRFHPVPILGVCLGHQAIGVAFGAKIINTPRITHGHVVSVSPVIPSKGLFDSPFWQLSGKENDFEVVVYNSLTVDPSTVPNELEVTAWSVPTSDRPSTVQGLRHREHPIWGVQYHPESISSTRGSALLQSFLAKVNQFYSSPDSFPALPSKIVASCAYRVSAASKSRPSSALPTPPITPSPSRPPSQRGFRRGGLSISEKRMGDLGKQLRTQDVFESLVKQNRGSRKGKEKAIGEFWLDGQTPTRSTTTSLATPSFLLSYSLSARTVTLHRPSLPPSQLILSDATTFWDWFSAGSQSLTSSLSATSSQGFRGGWVGYFGYEMKMESLQGYKRAPRVDRSDGLVEEVDACWGWVDCLTERTSEGQWIARGVLRDEGVPLDGKNDEDDEDVSMLDWLRSHEVSLGVSQQGWEDYLESIRDVLSNPTSDHAKPASSFPTFRPNATGSDYRKRIDACREAIRQGESYELTLTTRFFSSCPPALDPYPLYLRLRTFNPAYYSTYLHFPTLITPRGKGLSVLSSSPERFLKIDKNRRVEMMPIKGTRARVKPGQCVCTPNTGCKGQDKGSEACVEEGKRVDERIGEELRLDQKERAENLMIVDLIRSDLLSCCTPSTVSVPKLIALESYGVHNLVTTVQGILAANVGSVECVRRCFPPGSMTGAPKLRSVQMLDDFESDKRRGIYSGCLGYFSIDGVSDLSVVIRTIVAEGEQLSIGAGGAITWLSDRDKEWEEVLTKVGSVVGKLDDVQ</sequence>
<keyword evidence="6" id="KW-0289">Folate biosynthesis</keyword>
<evidence type="ECO:0000256" key="8">
    <source>
        <dbReference type="ARBA" id="ARBA00031329"/>
    </source>
</evidence>
<evidence type="ECO:0000256" key="9">
    <source>
        <dbReference type="ARBA" id="ARBA00031904"/>
    </source>
</evidence>
<dbReference type="EC" id="2.6.1.85" evidence="4"/>
<dbReference type="InterPro" id="IPR019999">
    <property type="entry name" value="Anth_synth_I-like"/>
</dbReference>
<evidence type="ECO:0000259" key="11">
    <source>
        <dbReference type="Pfam" id="PF00117"/>
    </source>
</evidence>
<protein>
    <recommendedName>
        <fullName evidence="4">aminodeoxychorismate synthase</fullName>
        <ecNumber evidence="4">2.6.1.85</ecNumber>
    </recommendedName>
    <alternativeName>
        <fullName evidence="8">Para-aminobenzoate synthase</fullName>
    </alternativeName>
    <alternativeName>
        <fullName evidence="9">p-aminobenzoic acid synthase</fullName>
    </alternativeName>
</protein>
<dbReference type="InterPro" id="IPR029062">
    <property type="entry name" value="Class_I_gatase-like"/>
</dbReference>
<feature type="domain" description="Glutamine amidotransferase" evidence="11">
    <location>
        <begin position="10"/>
        <end position="218"/>
    </location>
</feature>
<dbReference type="RefSeq" id="XP_066084407.1">
    <property type="nucleotide sequence ID" value="XM_066228310.1"/>
</dbReference>
<dbReference type="GO" id="GO:0046820">
    <property type="term" value="F:4-amino-4-deoxychorismate synthase activity"/>
    <property type="evidence" value="ECO:0007669"/>
    <property type="project" value="UniProtKB-EC"/>
</dbReference>
<gene>
    <name evidence="13" type="ORF">V865_004530</name>
</gene>
<proteinExistence type="inferred from homology"/>
<reference evidence="13 14" key="1">
    <citation type="submission" date="2024-01" db="EMBL/GenBank/DDBJ databases">
        <title>Comparative genomics of Cryptococcus and Kwoniella reveals pathogenesis evolution and contrasting modes of karyotype evolution via chromosome fusion or intercentromeric recombination.</title>
        <authorList>
            <person name="Coelho M.A."/>
            <person name="David-Palma M."/>
            <person name="Shea T."/>
            <person name="Bowers K."/>
            <person name="McGinley-Smith S."/>
            <person name="Mohammad A.W."/>
            <person name="Gnirke A."/>
            <person name="Yurkov A.M."/>
            <person name="Nowrousian M."/>
            <person name="Sun S."/>
            <person name="Cuomo C.A."/>
            <person name="Heitman J."/>
        </authorList>
    </citation>
    <scope>NUCLEOTIDE SEQUENCE [LARGE SCALE GENOMIC DNA]</scope>
    <source>
        <strain evidence="13 14">PYCC6329</strain>
    </source>
</reference>
<feature type="compositionally biased region" description="Pro residues" evidence="10">
    <location>
        <begin position="257"/>
        <end position="268"/>
    </location>
</feature>
<feature type="region of interest" description="Disordered" evidence="10">
    <location>
        <begin position="248"/>
        <end position="277"/>
    </location>
</feature>
<dbReference type="Gene3D" id="3.60.120.10">
    <property type="entry name" value="Anthranilate synthase"/>
    <property type="match status" value="1"/>
</dbReference>
<comment type="similarity">
    <text evidence="3">In the C-terminal section; belongs to the anthranilate synthase component I family.</text>
</comment>
<dbReference type="InterPro" id="IPR005801">
    <property type="entry name" value="ADC_synthase"/>
</dbReference>
<dbReference type="GeneID" id="91103331"/>
<organism evidence="13 14">
    <name type="scientific">Kwoniella europaea PYCC6329</name>
    <dbReference type="NCBI Taxonomy" id="1423913"/>
    <lineage>
        <taxon>Eukaryota</taxon>
        <taxon>Fungi</taxon>
        <taxon>Dikarya</taxon>
        <taxon>Basidiomycota</taxon>
        <taxon>Agaricomycotina</taxon>
        <taxon>Tremellomycetes</taxon>
        <taxon>Tremellales</taxon>
        <taxon>Cryptococcaceae</taxon>
        <taxon>Kwoniella</taxon>
    </lineage>
</organism>
<keyword evidence="7" id="KW-0315">Glutamine amidotransferase</keyword>
<evidence type="ECO:0000256" key="6">
    <source>
        <dbReference type="ARBA" id="ARBA00022909"/>
    </source>
</evidence>
<evidence type="ECO:0000256" key="10">
    <source>
        <dbReference type="SAM" id="MobiDB-lite"/>
    </source>
</evidence>
<evidence type="ECO:0000313" key="14">
    <source>
        <dbReference type="Proteomes" id="UP001358614"/>
    </source>
</evidence>
<dbReference type="CDD" id="cd01743">
    <property type="entry name" value="GATase1_Anthranilate_Synthase"/>
    <property type="match status" value="1"/>
</dbReference>
<dbReference type="InterPro" id="IPR015890">
    <property type="entry name" value="Chorismate_C"/>
</dbReference>
<dbReference type="GO" id="GO:0000162">
    <property type="term" value="P:L-tryptophan biosynthetic process"/>
    <property type="evidence" value="ECO:0007669"/>
    <property type="project" value="TreeGrafter"/>
</dbReference>
<dbReference type="InterPro" id="IPR017926">
    <property type="entry name" value="GATASE"/>
</dbReference>
<keyword evidence="14" id="KW-1185">Reference proteome</keyword>
<comment type="catalytic activity">
    <reaction evidence="1">
        <text>chorismate + L-glutamine = 4-amino-4-deoxychorismate + L-glutamate</text>
        <dbReference type="Rhea" id="RHEA:11672"/>
        <dbReference type="ChEBI" id="CHEBI:29748"/>
        <dbReference type="ChEBI" id="CHEBI:29985"/>
        <dbReference type="ChEBI" id="CHEBI:58359"/>
        <dbReference type="ChEBI" id="CHEBI:58406"/>
        <dbReference type="EC" id="2.6.1.85"/>
    </reaction>
</comment>
<keyword evidence="5" id="KW-0808">Transferase</keyword>
<dbReference type="EMBL" id="CP144089">
    <property type="protein sequence ID" value="WWD06440.1"/>
    <property type="molecule type" value="Genomic_DNA"/>
</dbReference>